<comment type="caution">
    <text evidence="1">The sequence shown here is derived from an EMBL/GenBank/DDBJ whole genome shotgun (WGS) entry which is preliminary data.</text>
</comment>
<feature type="non-terminal residue" evidence="1">
    <location>
        <position position="331"/>
    </location>
</feature>
<accession>A0A0F9I916</accession>
<reference evidence="1" key="1">
    <citation type="journal article" date="2015" name="Nature">
        <title>Complex archaea that bridge the gap between prokaryotes and eukaryotes.</title>
        <authorList>
            <person name="Spang A."/>
            <person name="Saw J.H."/>
            <person name="Jorgensen S.L."/>
            <person name="Zaremba-Niedzwiedzka K."/>
            <person name="Martijn J."/>
            <person name="Lind A.E."/>
            <person name="van Eijk R."/>
            <person name="Schleper C."/>
            <person name="Guy L."/>
            <person name="Ettema T.J."/>
        </authorList>
    </citation>
    <scope>NUCLEOTIDE SEQUENCE</scope>
</reference>
<proteinExistence type="predicted"/>
<evidence type="ECO:0000313" key="1">
    <source>
        <dbReference type="EMBL" id="KKL83917.1"/>
    </source>
</evidence>
<dbReference type="EMBL" id="LAZR01021846">
    <property type="protein sequence ID" value="KKL83917.1"/>
    <property type="molecule type" value="Genomic_DNA"/>
</dbReference>
<protein>
    <submittedName>
        <fullName evidence="1">Uncharacterized protein</fullName>
    </submittedName>
</protein>
<dbReference type="AlphaFoldDB" id="A0A0F9I916"/>
<name>A0A0F9I916_9ZZZZ</name>
<gene>
    <name evidence="1" type="ORF">LCGC14_1969930</name>
</gene>
<organism evidence="1">
    <name type="scientific">marine sediment metagenome</name>
    <dbReference type="NCBI Taxonomy" id="412755"/>
    <lineage>
        <taxon>unclassified sequences</taxon>
        <taxon>metagenomes</taxon>
        <taxon>ecological metagenomes</taxon>
    </lineage>
</organism>
<sequence>MYSELDISEKNLYLRVLKKSSFYKSLLQFNNFQKQKSKVSLFHINEILLNLINITKFDKISRILPILASSEIEKTQFYDLLKDKEEDCKIIYIPNPPPYVRIYFHVYTCIIEEHGFKILEEISEKLLNKYIKRNETTLESGLKEILQRGNKDFSRKRFDCFKALMIYKLDNKRKDLARRWLLGADLTREDLEKLSIKSNVEEDVISFEMIKLISEFFDQIIVLYFDDIEMPYENYGKRAEIKMLEALKRFHHDIKKLMIIVNSLKKSWNKILNVADQSFCSILEPEQDFFDLNGLKKFIQIAMDIYWVQNDLKPPINPYFPLNPKILDIYY</sequence>